<evidence type="ECO:0008006" key="3">
    <source>
        <dbReference type="Google" id="ProtNLM"/>
    </source>
</evidence>
<sequence length="224" mass="25454">MTVDEVVSKLKSESKEGVKNGWSILDTCGEETFGLNFSRVQNVAKNIKNDPCLADELYASTNHDLKVLATYIDDGKSYSLDELNNRVKQLYLSPFAEKFCHHVMAKSPHAVHFIDEWTNCEIGDYKCYAYFTLAEVARQKNNLSDEFYARQLREIAARFHEEPDTVKQAMQEAILSIGCRDSKLKKQSYIVAGAIGKVSLEDGKVNDTTQKLEKKLNVRKLMKT</sequence>
<reference evidence="1 2" key="1">
    <citation type="submission" date="2020-02" db="EMBL/GenBank/DDBJ databases">
        <title>Out from the shadows clarifying the taxonomy of the family Cryomorphaceae and related taxa by utilizing the GTDB taxonomic framework.</title>
        <authorList>
            <person name="Bowman J.P."/>
        </authorList>
    </citation>
    <scope>NUCLEOTIDE SEQUENCE [LARGE SCALE GENOMIC DNA]</scope>
    <source>
        <strain evidence="1 2">QSSC 1-22</strain>
    </source>
</reference>
<dbReference type="AlphaFoldDB" id="A0A7K3WW89"/>
<evidence type="ECO:0000313" key="2">
    <source>
        <dbReference type="Proteomes" id="UP000486602"/>
    </source>
</evidence>
<proteinExistence type="predicted"/>
<keyword evidence="2" id="KW-1185">Reference proteome</keyword>
<protein>
    <recommendedName>
        <fullName evidence="3">DNA alkylation repair protein</fullName>
    </recommendedName>
</protein>
<comment type="caution">
    <text evidence="1">The sequence shown here is derived from an EMBL/GenBank/DDBJ whole genome shotgun (WGS) entry which is preliminary data.</text>
</comment>
<evidence type="ECO:0000313" key="1">
    <source>
        <dbReference type="EMBL" id="NEN25818.1"/>
    </source>
</evidence>
<dbReference type="SUPFAM" id="SSF48371">
    <property type="entry name" value="ARM repeat"/>
    <property type="match status" value="1"/>
</dbReference>
<dbReference type="Proteomes" id="UP000486602">
    <property type="component" value="Unassembled WGS sequence"/>
</dbReference>
<organism evidence="1 2">
    <name type="scientific">Cryomorpha ignava</name>
    <dbReference type="NCBI Taxonomy" id="101383"/>
    <lineage>
        <taxon>Bacteria</taxon>
        <taxon>Pseudomonadati</taxon>
        <taxon>Bacteroidota</taxon>
        <taxon>Flavobacteriia</taxon>
        <taxon>Flavobacteriales</taxon>
        <taxon>Cryomorphaceae</taxon>
        <taxon>Cryomorpha</taxon>
    </lineage>
</organism>
<dbReference type="RefSeq" id="WP_163287263.1">
    <property type="nucleotide sequence ID" value="NZ_JAAGVY010000086.1"/>
</dbReference>
<dbReference type="EMBL" id="JAAGVY010000086">
    <property type="protein sequence ID" value="NEN25818.1"/>
    <property type="molecule type" value="Genomic_DNA"/>
</dbReference>
<dbReference type="PANTHER" id="PTHR41291">
    <property type="entry name" value="DNA ALKYLATION REPAIR PROTEIN"/>
    <property type="match status" value="1"/>
</dbReference>
<gene>
    <name evidence="1" type="ORF">G3O08_20215</name>
</gene>
<name>A0A7K3WW89_9FLAO</name>
<accession>A0A7K3WW89</accession>
<dbReference type="InterPro" id="IPR016024">
    <property type="entry name" value="ARM-type_fold"/>
</dbReference>
<dbReference type="PANTHER" id="PTHR41291:SF1">
    <property type="entry name" value="DNA ALKYLATION REPAIR PROTEIN"/>
    <property type="match status" value="1"/>
</dbReference>